<feature type="compositionally biased region" description="Basic and acidic residues" evidence="1">
    <location>
        <begin position="7"/>
        <end position="17"/>
    </location>
</feature>
<dbReference type="EMBL" id="OD567722">
    <property type="protein sequence ID" value="CAD7446072.1"/>
    <property type="molecule type" value="Genomic_DNA"/>
</dbReference>
<reference evidence="2" key="1">
    <citation type="submission" date="2020-11" db="EMBL/GenBank/DDBJ databases">
        <authorList>
            <person name="Tran Van P."/>
        </authorList>
    </citation>
    <scope>NUCLEOTIDE SEQUENCE</scope>
</reference>
<protein>
    <submittedName>
        <fullName evidence="2">Uncharacterized protein</fullName>
    </submittedName>
</protein>
<evidence type="ECO:0000313" key="2">
    <source>
        <dbReference type="EMBL" id="CAD7446072.1"/>
    </source>
</evidence>
<gene>
    <name evidence="2" type="ORF">TBIB3V08_LOCUS8411</name>
</gene>
<feature type="region of interest" description="Disordered" evidence="1">
    <location>
        <begin position="1"/>
        <end position="25"/>
    </location>
</feature>
<name>A0A7R9I4B7_9NEOP</name>
<dbReference type="AlphaFoldDB" id="A0A7R9I4B7"/>
<sequence length="114" mass="12646">MVSYHVRRGEDWSKKPGVDNNCDSNPDIPVISNPLYWESDANHGTTEVRACLNILASRIIDNPGLDNCERDDCDLGSKLTARETYLTGPLICYYYPACNDLVPGIAEARAPTRS</sequence>
<proteinExistence type="predicted"/>
<evidence type="ECO:0000256" key="1">
    <source>
        <dbReference type="SAM" id="MobiDB-lite"/>
    </source>
</evidence>
<accession>A0A7R9I4B7</accession>
<organism evidence="2">
    <name type="scientific">Timema bartmani</name>
    <dbReference type="NCBI Taxonomy" id="61472"/>
    <lineage>
        <taxon>Eukaryota</taxon>
        <taxon>Metazoa</taxon>
        <taxon>Ecdysozoa</taxon>
        <taxon>Arthropoda</taxon>
        <taxon>Hexapoda</taxon>
        <taxon>Insecta</taxon>
        <taxon>Pterygota</taxon>
        <taxon>Neoptera</taxon>
        <taxon>Polyneoptera</taxon>
        <taxon>Phasmatodea</taxon>
        <taxon>Timematodea</taxon>
        <taxon>Timematoidea</taxon>
        <taxon>Timematidae</taxon>
        <taxon>Timema</taxon>
    </lineage>
</organism>